<dbReference type="PANTHER" id="PTHR24421:SF10">
    <property type="entry name" value="NITRATE_NITRITE SENSOR PROTEIN NARQ"/>
    <property type="match status" value="1"/>
</dbReference>
<dbReference type="Pfam" id="PF07730">
    <property type="entry name" value="HisKA_3"/>
    <property type="match status" value="1"/>
</dbReference>
<organism evidence="11 12">
    <name type="scientific">Stieleria maiorica</name>
    <dbReference type="NCBI Taxonomy" id="2795974"/>
    <lineage>
        <taxon>Bacteria</taxon>
        <taxon>Pseudomonadati</taxon>
        <taxon>Planctomycetota</taxon>
        <taxon>Planctomycetia</taxon>
        <taxon>Pirellulales</taxon>
        <taxon>Pirellulaceae</taxon>
        <taxon>Stieleria</taxon>
    </lineage>
</organism>
<dbReference type="GO" id="GO:0000155">
    <property type="term" value="F:phosphorelay sensor kinase activity"/>
    <property type="evidence" value="ECO:0007669"/>
    <property type="project" value="InterPro"/>
</dbReference>
<keyword evidence="4 11" id="KW-0808">Transferase</keyword>
<evidence type="ECO:0000256" key="4">
    <source>
        <dbReference type="ARBA" id="ARBA00022679"/>
    </source>
</evidence>
<dbReference type="InterPro" id="IPR050482">
    <property type="entry name" value="Sensor_HK_TwoCompSys"/>
</dbReference>
<dbReference type="CDD" id="cd16917">
    <property type="entry name" value="HATPase_UhpB-NarQ-NarX-like"/>
    <property type="match status" value="1"/>
</dbReference>
<evidence type="ECO:0000256" key="3">
    <source>
        <dbReference type="ARBA" id="ARBA00022553"/>
    </source>
</evidence>
<evidence type="ECO:0000256" key="2">
    <source>
        <dbReference type="ARBA" id="ARBA00012438"/>
    </source>
</evidence>
<dbReference type="GO" id="GO:0016020">
    <property type="term" value="C:membrane"/>
    <property type="evidence" value="ECO:0007669"/>
    <property type="project" value="InterPro"/>
</dbReference>
<dbReference type="KEGG" id="smam:Mal15_25970"/>
<feature type="domain" description="Histidine kinase/HSP90-like ATPase" evidence="9">
    <location>
        <begin position="579"/>
        <end position="642"/>
    </location>
</feature>
<dbReference type="AlphaFoldDB" id="A0A5B9MG17"/>
<dbReference type="InterPro" id="IPR036890">
    <property type="entry name" value="HATPase_C_sf"/>
</dbReference>
<keyword evidence="8" id="KW-0902">Two-component regulatory system</keyword>
<keyword evidence="12" id="KW-1185">Reference proteome</keyword>
<evidence type="ECO:0000256" key="6">
    <source>
        <dbReference type="ARBA" id="ARBA00022777"/>
    </source>
</evidence>
<name>A0A5B9MG17_9BACT</name>
<evidence type="ECO:0000259" key="10">
    <source>
        <dbReference type="Pfam" id="PF07730"/>
    </source>
</evidence>
<keyword evidence="3" id="KW-0597">Phosphoprotein</keyword>
<dbReference type="Proteomes" id="UP000321353">
    <property type="component" value="Chromosome"/>
</dbReference>
<dbReference type="Pfam" id="PF02518">
    <property type="entry name" value="HATPase_c"/>
    <property type="match status" value="1"/>
</dbReference>
<reference evidence="11 12" key="1">
    <citation type="submission" date="2019-02" db="EMBL/GenBank/DDBJ databases">
        <title>Planctomycetal bacteria perform biofilm scaping via a novel small molecule.</title>
        <authorList>
            <person name="Jeske O."/>
            <person name="Boedeker C."/>
            <person name="Wiegand S."/>
            <person name="Breitling P."/>
            <person name="Kallscheuer N."/>
            <person name="Jogler M."/>
            <person name="Rohde M."/>
            <person name="Petersen J."/>
            <person name="Medema M.H."/>
            <person name="Surup F."/>
            <person name="Jogler C."/>
        </authorList>
    </citation>
    <scope>NUCLEOTIDE SEQUENCE [LARGE SCALE GENOMIC DNA]</scope>
    <source>
        <strain evidence="11 12">Mal15</strain>
    </source>
</reference>
<dbReference type="GO" id="GO:0005524">
    <property type="term" value="F:ATP binding"/>
    <property type="evidence" value="ECO:0007669"/>
    <property type="project" value="UniProtKB-KW"/>
</dbReference>
<evidence type="ECO:0000313" key="11">
    <source>
        <dbReference type="EMBL" id="QEF98545.1"/>
    </source>
</evidence>
<evidence type="ECO:0000313" key="12">
    <source>
        <dbReference type="Proteomes" id="UP000321353"/>
    </source>
</evidence>
<feature type="domain" description="Signal transduction histidine kinase subgroup 3 dimerisation and phosphoacceptor" evidence="10">
    <location>
        <begin position="473"/>
        <end position="530"/>
    </location>
</feature>
<dbReference type="InterPro" id="IPR008979">
    <property type="entry name" value="Galactose-bd-like_sf"/>
</dbReference>
<dbReference type="RefSeq" id="WP_147868066.1">
    <property type="nucleotide sequence ID" value="NZ_CP036264.1"/>
</dbReference>
<dbReference type="InterPro" id="IPR003594">
    <property type="entry name" value="HATPase_dom"/>
</dbReference>
<keyword evidence="6 11" id="KW-0418">Kinase</keyword>
<sequence length="670" mass="74146">MSPLPRILLALAAMATIVGAAVVFVIRAPAVESDAPLKRLSLSALERRLATLEEQLTMLAKPSMRTGVGAVGFRSIPQARSDHPEWIQISLSEQASIDQVVLVPMIWRDTAKGFRADGFPLEFSIRVGSDPDPNGTVVARFNADDQLLPRVAPVVISFPATQASWVRLEVARLSPRGWDDRHILQLSEILVFSGLDNLALRQSVQVSSSDQLERGLPRHQDYLVDGFVPYLMDAHDGEQSLAFVSRTSLGTTPVIEIDLRRCVPLSRIHLHATELSDNVPQALTDDFGIPRSMVVEGATESDFSDAVRLCDYQMHSIYDAGPIIMRRFPQQHCRYVRLIVNEPNTDSEGGPTQARVGFAEIEVISDGINVALGAPVTVNLDPDLTSRSASTLTDGNNLFGRILPIRDWMSELAMRHDLETERPRIAAELRLRYQRQKAILRRLSWLTGLLGFIAVSTVLAERSIRQRAVSRTRERIAADLHDELGANLHAIGLLGDLAQAAADSPDRLKPLLRRVRELTERSGAATRYCSNLLESEGLFGDLMEDMQRTSNRLLNDLEHTLTFEGEGYVRELKPSVRIDLFLFYKECLTNILRHSHATEVITHLAADRKGLRLTITDNGCGLNDSQISRIPGSLSRRARLAGAQVSASRLVGGGTKITLKLRTKKFGLLS</sequence>
<dbReference type="Gene3D" id="2.60.120.260">
    <property type="entry name" value="Galactose-binding domain-like"/>
    <property type="match status" value="2"/>
</dbReference>
<evidence type="ECO:0000259" key="9">
    <source>
        <dbReference type="Pfam" id="PF02518"/>
    </source>
</evidence>
<evidence type="ECO:0000256" key="1">
    <source>
        <dbReference type="ARBA" id="ARBA00000085"/>
    </source>
</evidence>
<keyword evidence="7" id="KW-0067">ATP-binding</keyword>
<evidence type="ECO:0000256" key="5">
    <source>
        <dbReference type="ARBA" id="ARBA00022741"/>
    </source>
</evidence>
<protein>
    <recommendedName>
        <fullName evidence="2">histidine kinase</fullName>
        <ecNumber evidence="2">2.7.13.3</ecNumber>
    </recommendedName>
</protein>
<dbReference type="PANTHER" id="PTHR24421">
    <property type="entry name" value="NITRATE/NITRITE SENSOR PROTEIN NARX-RELATED"/>
    <property type="match status" value="1"/>
</dbReference>
<keyword evidence="5" id="KW-0547">Nucleotide-binding</keyword>
<dbReference type="Gene3D" id="1.20.5.1930">
    <property type="match status" value="1"/>
</dbReference>
<evidence type="ECO:0000256" key="7">
    <source>
        <dbReference type="ARBA" id="ARBA00022840"/>
    </source>
</evidence>
<dbReference type="EMBL" id="CP036264">
    <property type="protein sequence ID" value="QEF98545.1"/>
    <property type="molecule type" value="Genomic_DNA"/>
</dbReference>
<dbReference type="GO" id="GO:0046983">
    <property type="term" value="F:protein dimerization activity"/>
    <property type="evidence" value="ECO:0007669"/>
    <property type="project" value="InterPro"/>
</dbReference>
<dbReference type="Gene3D" id="3.30.565.10">
    <property type="entry name" value="Histidine kinase-like ATPase, C-terminal domain"/>
    <property type="match status" value="1"/>
</dbReference>
<dbReference type="InterPro" id="IPR011712">
    <property type="entry name" value="Sig_transdc_His_kin_sub3_dim/P"/>
</dbReference>
<evidence type="ECO:0000256" key="8">
    <source>
        <dbReference type="ARBA" id="ARBA00023012"/>
    </source>
</evidence>
<dbReference type="SUPFAM" id="SSF55874">
    <property type="entry name" value="ATPase domain of HSP90 chaperone/DNA topoisomerase II/histidine kinase"/>
    <property type="match status" value="1"/>
</dbReference>
<dbReference type="SUPFAM" id="SSF49785">
    <property type="entry name" value="Galactose-binding domain-like"/>
    <property type="match status" value="1"/>
</dbReference>
<proteinExistence type="predicted"/>
<comment type="catalytic activity">
    <reaction evidence="1">
        <text>ATP + protein L-histidine = ADP + protein N-phospho-L-histidine.</text>
        <dbReference type="EC" id="2.7.13.3"/>
    </reaction>
</comment>
<accession>A0A5B9MG17</accession>
<gene>
    <name evidence="11" type="primary">liaS_1</name>
    <name evidence="11" type="ORF">Mal15_25970</name>
</gene>
<dbReference type="EC" id="2.7.13.3" evidence="2"/>